<evidence type="ECO:0000256" key="2">
    <source>
        <dbReference type="ARBA" id="ARBA00022917"/>
    </source>
</evidence>
<evidence type="ECO:0000256" key="5">
    <source>
        <dbReference type="SAM" id="MobiDB-lite"/>
    </source>
</evidence>
<dbReference type="PANTHER" id="PTHR43261">
    <property type="entry name" value="TRANSLATION ELONGATION FACTOR G-RELATED"/>
    <property type="match status" value="1"/>
</dbReference>
<dbReference type="GO" id="GO:0005525">
    <property type="term" value="F:GTP binding"/>
    <property type="evidence" value="ECO:0007669"/>
    <property type="project" value="UniProtKB-KW"/>
</dbReference>
<dbReference type="STRING" id="1555241.A0A4V1IUR5"/>
<dbReference type="NCBIfam" id="TIGR00231">
    <property type="entry name" value="small_GTP"/>
    <property type="match status" value="1"/>
</dbReference>
<dbReference type="InterPro" id="IPR053905">
    <property type="entry name" value="EF-G-like_DII"/>
</dbReference>
<gene>
    <name evidence="7" type="ORF">CXG81DRAFT_11946</name>
</gene>
<dbReference type="GO" id="GO:0032543">
    <property type="term" value="P:mitochondrial translation"/>
    <property type="evidence" value="ECO:0007669"/>
    <property type="project" value="TreeGrafter"/>
</dbReference>
<dbReference type="FunFam" id="3.40.50.300:FF:000514">
    <property type="entry name" value="Ribosome-releasing factor 2, mitochondrial"/>
    <property type="match status" value="1"/>
</dbReference>
<dbReference type="GO" id="GO:0005759">
    <property type="term" value="C:mitochondrial matrix"/>
    <property type="evidence" value="ECO:0007669"/>
    <property type="project" value="UniProtKB-ARBA"/>
</dbReference>
<keyword evidence="1" id="KW-0547">Nucleotide-binding</keyword>
<dbReference type="InterPro" id="IPR014721">
    <property type="entry name" value="Ribsml_uS5_D2-typ_fold_subgr"/>
</dbReference>
<dbReference type="InterPro" id="IPR041095">
    <property type="entry name" value="EFG_II"/>
</dbReference>
<dbReference type="Gene3D" id="3.30.230.10">
    <property type="match status" value="1"/>
</dbReference>
<dbReference type="SUPFAM" id="SSF52540">
    <property type="entry name" value="P-loop containing nucleoside triphosphate hydrolases"/>
    <property type="match status" value="1"/>
</dbReference>
<keyword evidence="4" id="KW-0342">GTP-binding</keyword>
<dbReference type="GO" id="GO:0003924">
    <property type="term" value="F:GTPase activity"/>
    <property type="evidence" value="ECO:0007669"/>
    <property type="project" value="InterPro"/>
</dbReference>
<protein>
    <recommendedName>
        <fullName evidence="6">Tr-type G domain-containing protein</fullName>
    </recommendedName>
</protein>
<dbReference type="InterPro" id="IPR009000">
    <property type="entry name" value="Transl_B-barrel_sf"/>
</dbReference>
<dbReference type="Pfam" id="PF00679">
    <property type="entry name" value="EFG_C"/>
    <property type="match status" value="1"/>
</dbReference>
<dbReference type="PRINTS" id="PR00315">
    <property type="entry name" value="ELONGATNFCT"/>
</dbReference>
<evidence type="ECO:0000313" key="7">
    <source>
        <dbReference type="EMBL" id="RKP01479.1"/>
    </source>
</evidence>
<dbReference type="OrthoDB" id="198619at2759"/>
<proteinExistence type="predicted"/>
<feature type="region of interest" description="Disordered" evidence="5">
    <location>
        <begin position="1"/>
        <end position="25"/>
    </location>
</feature>
<dbReference type="InterPro" id="IPR031157">
    <property type="entry name" value="G_TR_CS"/>
</dbReference>
<dbReference type="Gene3D" id="3.40.50.300">
    <property type="entry name" value="P-loop containing nucleotide triphosphate hydrolases"/>
    <property type="match status" value="1"/>
</dbReference>
<dbReference type="EMBL" id="ML014171">
    <property type="protein sequence ID" value="RKP01479.1"/>
    <property type="molecule type" value="Genomic_DNA"/>
</dbReference>
<dbReference type="InterPro" id="IPR009022">
    <property type="entry name" value="EFG_III"/>
</dbReference>
<feature type="domain" description="Tr-type G" evidence="6">
    <location>
        <begin position="59"/>
        <end position="340"/>
    </location>
</feature>
<dbReference type="Pfam" id="PF00009">
    <property type="entry name" value="GTP_EFTU"/>
    <property type="match status" value="1"/>
</dbReference>
<dbReference type="CDD" id="cd01514">
    <property type="entry name" value="Elongation_Factor_C"/>
    <property type="match status" value="1"/>
</dbReference>
<keyword evidence="3" id="KW-0496">Mitochondrion</keyword>
<dbReference type="InterPro" id="IPR000640">
    <property type="entry name" value="EFG_V-like"/>
</dbReference>
<keyword evidence="8" id="KW-1185">Reference proteome</keyword>
<dbReference type="SUPFAM" id="SSF50447">
    <property type="entry name" value="Translation proteins"/>
    <property type="match status" value="1"/>
</dbReference>
<dbReference type="PROSITE" id="PS00301">
    <property type="entry name" value="G_TR_1"/>
    <property type="match status" value="1"/>
</dbReference>
<evidence type="ECO:0000259" key="6">
    <source>
        <dbReference type="PROSITE" id="PS51722"/>
    </source>
</evidence>
<dbReference type="InterPro" id="IPR035647">
    <property type="entry name" value="EFG_III/V"/>
</dbReference>
<dbReference type="Gene3D" id="3.30.70.240">
    <property type="match status" value="1"/>
</dbReference>
<sequence length="740" mass="79259">MLRPRLASRGWPTAAERAGASRRLSPRSCFPAVPSGGRAYASSSPPPAPSALSRGVPITAIRNVGIIAHIDAGKTTTTERMLYYVGHTRAIGNVDSGTTVTDYLDAERARGITIVAASIPMAWRGHRINLIDTPGHVDFTAEVERAIRVLDGAVVVVEAVAGVEAQTLTVWDQANRFGVPRLVFVNKMDRDGASLPRALASMQQRLRGWGVPLLLQHPIHAPLHPPAAAEASAAAAASASAPALCGVVDLVRFEAAIWDPAEEAASDRGRLYTQRTVTPQDPWYAAARAARAQLVEQLAEHDDAVTLAQAVFPVLCGASYRNVGVQPVLDAILDYLPSPADRPPIQATLTPEPLNPPGQASVVTVNHGDPQFVGLAFKVQHDAEHGPIVYVRCYAGQLASGAVFYNASLRQKERAMKLLEPYADQFDVLPVLSAGNICAITGTKNVRTGDTLLAAQDMRSLHLESIHMPPPVFQQSIVPVSSLDEKKLDNALEALMREDPSIHVVRDADTGQTLLNGMGELHLEVSTDRLRQVHGVTCELGPVEISYRETFTAPVTEKLSLNRDLFGKVMRADLTITITPRHPAYANAEDLDAHDDSALRSGLLGAVTRGPLVGGCLVQVHVTVDDLTLYDAKKSDLGTCRSIAHRCLKAAMRPPVMAVLQPWSRVHVHVGPAHVGKLTRHLTGAMKAEILEVVEPAAEGAGLATIIAKAPAKGLIGFSTVLRSLTTGVGHFQYEFIGYA</sequence>
<dbReference type="SUPFAM" id="SSF54980">
    <property type="entry name" value="EF-G C-terminal domain-like"/>
    <property type="match status" value="2"/>
</dbReference>
<dbReference type="Proteomes" id="UP000274922">
    <property type="component" value="Unassembled WGS sequence"/>
</dbReference>
<reference evidence="8" key="1">
    <citation type="journal article" date="2018" name="Nat. Microbiol.">
        <title>Leveraging single-cell genomics to expand the fungal tree of life.</title>
        <authorList>
            <person name="Ahrendt S.R."/>
            <person name="Quandt C.A."/>
            <person name="Ciobanu D."/>
            <person name="Clum A."/>
            <person name="Salamov A."/>
            <person name="Andreopoulos B."/>
            <person name="Cheng J.F."/>
            <person name="Woyke T."/>
            <person name="Pelin A."/>
            <person name="Henrissat B."/>
            <person name="Reynolds N.K."/>
            <person name="Benny G.L."/>
            <person name="Smith M.E."/>
            <person name="James T.Y."/>
            <person name="Grigoriev I.V."/>
        </authorList>
    </citation>
    <scope>NUCLEOTIDE SEQUENCE [LARGE SCALE GENOMIC DNA]</scope>
    <source>
        <strain evidence="8">ATCC 52028</strain>
    </source>
</reference>
<dbReference type="PANTHER" id="PTHR43261:SF1">
    <property type="entry name" value="RIBOSOME-RELEASING FACTOR 2, MITOCHONDRIAL"/>
    <property type="match status" value="1"/>
</dbReference>
<evidence type="ECO:0000313" key="8">
    <source>
        <dbReference type="Proteomes" id="UP000274922"/>
    </source>
</evidence>
<dbReference type="InterPro" id="IPR027417">
    <property type="entry name" value="P-loop_NTPase"/>
</dbReference>
<dbReference type="AlphaFoldDB" id="A0A4V1IUR5"/>
<name>A0A4V1IUR5_9FUNG</name>
<dbReference type="Pfam" id="PF14492">
    <property type="entry name" value="EFG_III"/>
    <property type="match status" value="1"/>
</dbReference>
<dbReference type="GO" id="GO:0032790">
    <property type="term" value="P:ribosome disassembly"/>
    <property type="evidence" value="ECO:0007669"/>
    <property type="project" value="TreeGrafter"/>
</dbReference>
<dbReference type="PROSITE" id="PS51722">
    <property type="entry name" value="G_TR_2"/>
    <property type="match status" value="1"/>
</dbReference>
<dbReference type="Gene3D" id="2.40.30.10">
    <property type="entry name" value="Translation factors"/>
    <property type="match status" value="1"/>
</dbReference>
<dbReference type="Gene3D" id="3.30.70.870">
    <property type="entry name" value="Elongation Factor G (Translational Gtpase), domain 3"/>
    <property type="match status" value="1"/>
</dbReference>
<evidence type="ECO:0000256" key="4">
    <source>
        <dbReference type="ARBA" id="ARBA00023134"/>
    </source>
</evidence>
<dbReference type="CDD" id="cd16262">
    <property type="entry name" value="EFG_III"/>
    <property type="match status" value="1"/>
</dbReference>
<keyword evidence="2" id="KW-0648">Protein biosynthesis</keyword>
<dbReference type="Pfam" id="PF22042">
    <property type="entry name" value="EF-G_D2"/>
    <property type="match status" value="1"/>
</dbReference>
<organism evidence="7 8">
    <name type="scientific">Caulochytrium protostelioides</name>
    <dbReference type="NCBI Taxonomy" id="1555241"/>
    <lineage>
        <taxon>Eukaryota</taxon>
        <taxon>Fungi</taxon>
        <taxon>Fungi incertae sedis</taxon>
        <taxon>Chytridiomycota</taxon>
        <taxon>Chytridiomycota incertae sedis</taxon>
        <taxon>Chytridiomycetes</taxon>
        <taxon>Caulochytriales</taxon>
        <taxon>Caulochytriaceae</taxon>
        <taxon>Caulochytrium</taxon>
    </lineage>
</organism>
<evidence type="ECO:0000256" key="1">
    <source>
        <dbReference type="ARBA" id="ARBA00022741"/>
    </source>
</evidence>
<dbReference type="InterPro" id="IPR000795">
    <property type="entry name" value="T_Tr_GTP-bd_dom"/>
</dbReference>
<dbReference type="InterPro" id="IPR005225">
    <property type="entry name" value="Small_GTP-bd"/>
</dbReference>
<evidence type="ECO:0000256" key="3">
    <source>
        <dbReference type="ARBA" id="ARBA00023128"/>
    </source>
</evidence>
<accession>A0A4V1IUR5</accession>